<proteinExistence type="predicted"/>
<dbReference type="Proteomes" id="UP000789707">
    <property type="component" value="Unassembled WGS sequence"/>
</dbReference>
<dbReference type="EMBL" id="CAKKNS010000001">
    <property type="protein sequence ID" value="CAH0415953.1"/>
    <property type="molecule type" value="Genomic_DNA"/>
</dbReference>
<comment type="caution">
    <text evidence="1">The sequence shown here is derived from an EMBL/GenBank/DDBJ whole genome shotgun (WGS) entry which is preliminary data.</text>
</comment>
<name>A0ABM8Z3N7_9LACO</name>
<evidence type="ECO:0000313" key="1">
    <source>
        <dbReference type="EMBL" id="CAH0415953.1"/>
    </source>
</evidence>
<gene>
    <name evidence="1" type="ORF">WFA24289_00251</name>
</gene>
<dbReference type="RefSeq" id="WP_230096023.1">
    <property type="nucleotide sequence ID" value="NZ_CAKKNS010000001.1"/>
</dbReference>
<protein>
    <submittedName>
        <fullName evidence="1">Uncharacterized protein</fullName>
    </submittedName>
</protein>
<keyword evidence="2" id="KW-1185">Reference proteome</keyword>
<evidence type="ECO:0000313" key="2">
    <source>
        <dbReference type="Proteomes" id="UP000789707"/>
    </source>
</evidence>
<organism evidence="1 2">
    <name type="scientific">Periweissella fabaria</name>
    <dbReference type="NCBI Taxonomy" id="546157"/>
    <lineage>
        <taxon>Bacteria</taxon>
        <taxon>Bacillati</taxon>
        <taxon>Bacillota</taxon>
        <taxon>Bacilli</taxon>
        <taxon>Lactobacillales</taxon>
        <taxon>Lactobacillaceae</taxon>
        <taxon>Periweissella</taxon>
    </lineage>
</organism>
<reference evidence="1 2" key="1">
    <citation type="submission" date="2021-11" db="EMBL/GenBank/DDBJ databases">
        <authorList>
            <person name="Depoorter E."/>
        </authorList>
    </citation>
    <scope>NUCLEOTIDE SEQUENCE [LARGE SCALE GENOMIC DNA]</scope>
    <source>
        <strain evidence="1 2">LMG 24289</strain>
    </source>
</reference>
<sequence length="117" mass="13985">MNEQEILDYIKNKLPNIYDNTLKAIEFQLPKVIEYNSKLQGKQLRNSNRKFKDLLNMYVKQIVGGYERATIRHGKYELINEFPKMLERLLKYQQAPYEVNLGKTKLSYVEHVLTEEM</sequence>
<accession>A0ABM8Z3N7</accession>